<dbReference type="Proteomes" id="UP001062165">
    <property type="component" value="Chromosome"/>
</dbReference>
<keyword evidence="2" id="KW-1185">Reference proteome</keyword>
<dbReference type="Pfam" id="PF13585">
    <property type="entry name" value="CHU_C"/>
    <property type="match status" value="1"/>
</dbReference>
<reference evidence="1" key="1">
    <citation type="submission" date="2022-10" db="EMBL/GenBank/DDBJ databases">
        <title>Comparative genomics and taxonomic characterization of three novel marine species of genus Reichenbachiella exhibiting antioxidant and polysaccharide degradation activities.</title>
        <authorList>
            <person name="Muhammad N."/>
            <person name="Lee Y.-J."/>
            <person name="Ko J."/>
            <person name="Kim S.-G."/>
        </authorList>
    </citation>
    <scope>NUCLEOTIDE SEQUENCE</scope>
    <source>
        <strain evidence="1">Wsw4-B4</strain>
    </source>
</reference>
<accession>A0ABY6CY25</accession>
<evidence type="ECO:0000313" key="2">
    <source>
        <dbReference type="Proteomes" id="UP001062165"/>
    </source>
</evidence>
<organism evidence="1 2">
    <name type="scientific">Reichenbachiella carrageenanivorans</name>
    <dbReference type="NCBI Taxonomy" id="2979869"/>
    <lineage>
        <taxon>Bacteria</taxon>
        <taxon>Pseudomonadati</taxon>
        <taxon>Bacteroidota</taxon>
        <taxon>Cytophagia</taxon>
        <taxon>Cytophagales</taxon>
        <taxon>Reichenbachiellaceae</taxon>
        <taxon>Reichenbachiella</taxon>
    </lineage>
</organism>
<proteinExistence type="predicted"/>
<sequence length="855" mass="95118">MRKLLLILTLALLSQTPVIGFHIVGGEIELIHISGNKYQLHLIQYFDKAQIDNPGPDPSVEIYIFRNSDHTLVQTHVLLLDTELIVPYTNPDCAIGSLQTSRVLYSADISLNADTYNEIEGYYASWERCCRNTNISNIVNPGGQGITYTLDFPAVVRNGKPFINSSPQLFPPLSDYACVNQTYYTNFAGTDPDGDSIAYSLQLPYNSSSQAALPIPQPKPFIELIYANGSNINNIIPGSPSLQITPSGYLTVTPTATGLYVFSVLVEEYRNKEKIGELRRDFQMLVIDGCEPPTPPHAEVRLPGEKDYYIEGEVIHYSASADKCFEYMVVDQAGENVTFKAEGVNFDEDVSEVFEFSSGPINPSGDTLRVEVCISDCPYIQHEPYIIDLIASDNACPLPQRDTVRMTINVEAPVNNKPYFDSPSSSIRLSRTQPEGLSVALDELLIGKDAEDSLHYFFYAEGYDPINYGMSLDTILDVLGEKQVKFNWNTSCQTYPFGDKNTFELGIVLEDYDTCLFDSGDTLFYDLEVVLPPNTTPQISGPSSTYTKSIRSNLDFNVMATDDDNDPISLTAIGDSFSFPQVGISFANQKGTGQVSSLFAWELSCENLNIEETTTFTLYFMAEDDDYCQATNNDTLAVTIQVQVPANTTPAFEIEDFYSLQINKPFELEVIARDGDNADLLTLDLLSPNSAPSSESFSFSRATGTNTVSSTLNWTPECSLLGEGNTPKTYPVDFLVFDDNCPQFESASLTVNFEISELDVDYGHFLPPNAFSPNNDGHNDTYTLTHLEEEMHNLPPDNCADQFQSIIIFDRNGSTIFKSTNREFEWTGDGADVGVYFYQIEYQNTNYKGTLTLVR</sequence>
<name>A0ABY6CY25_9BACT</name>
<evidence type="ECO:0000313" key="1">
    <source>
        <dbReference type="EMBL" id="UXX78812.1"/>
    </source>
</evidence>
<dbReference type="RefSeq" id="WP_263050556.1">
    <property type="nucleotide sequence ID" value="NZ_CP106735.1"/>
</dbReference>
<gene>
    <name evidence="1" type="ORF">N7E81_15745</name>
</gene>
<protein>
    <submittedName>
        <fullName evidence="1">Gliding motility-associated C-terminal domain-containing protein</fullName>
    </submittedName>
</protein>
<dbReference type="EMBL" id="CP106735">
    <property type="protein sequence ID" value="UXX78812.1"/>
    <property type="molecule type" value="Genomic_DNA"/>
</dbReference>